<feature type="region of interest" description="Disordered" evidence="1">
    <location>
        <begin position="74"/>
        <end position="98"/>
    </location>
</feature>
<proteinExistence type="predicted"/>
<reference evidence="2 3" key="1">
    <citation type="submission" date="2016-10" db="EMBL/GenBank/DDBJ databases">
        <title>Genome sequence of Streptomyces sp. MUSC 93.</title>
        <authorList>
            <person name="Lee L.-H."/>
            <person name="Ser H.-L."/>
            <person name="Law J.W.-F."/>
        </authorList>
    </citation>
    <scope>NUCLEOTIDE SEQUENCE [LARGE SCALE GENOMIC DNA]</scope>
    <source>
        <strain evidence="2 3">MUSC 93</strain>
    </source>
</reference>
<dbReference type="Pfam" id="PF19720">
    <property type="entry name" value="DUF6214"/>
    <property type="match status" value="1"/>
</dbReference>
<dbReference type="InterPro" id="IPR046186">
    <property type="entry name" value="DUF6214"/>
</dbReference>
<dbReference type="STRING" id="1428652.BIV24_08205"/>
<dbReference type="RefSeq" id="WP_071365525.1">
    <property type="nucleotide sequence ID" value="NZ_MLYP01000021.1"/>
</dbReference>
<evidence type="ECO:0000256" key="1">
    <source>
        <dbReference type="SAM" id="MobiDB-lite"/>
    </source>
</evidence>
<dbReference type="AlphaFoldDB" id="A0A1S2PQD8"/>
<keyword evidence="3" id="KW-1185">Reference proteome</keyword>
<accession>A0A1S2PQD8</accession>
<evidence type="ECO:0000313" key="3">
    <source>
        <dbReference type="Proteomes" id="UP000179935"/>
    </source>
</evidence>
<sequence length="154" mass="16821">MSVWPAWEVQERESTTSWFTVRLDLPNGALVDVLAVAAGGCVAIEEVRAEPPLSLDDLAALADRIEEPLLEACGFRSGPSRESAGESEPPARPDMPRGIEEWRLVAEEYRAAQERGADPVLAVMCATGYSRRRSLKLIGSARDAGLLAPRHVRR</sequence>
<dbReference type="Proteomes" id="UP000179935">
    <property type="component" value="Unassembled WGS sequence"/>
</dbReference>
<protein>
    <submittedName>
        <fullName evidence="2">Uncharacterized protein</fullName>
    </submittedName>
</protein>
<comment type="caution">
    <text evidence="2">The sequence shown here is derived from an EMBL/GenBank/DDBJ whole genome shotgun (WGS) entry which is preliminary data.</text>
</comment>
<feature type="compositionally biased region" description="Basic and acidic residues" evidence="1">
    <location>
        <begin position="89"/>
        <end position="98"/>
    </location>
</feature>
<organism evidence="2 3">
    <name type="scientific">Streptomyces colonosanans</name>
    <dbReference type="NCBI Taxonomy" id="1428652"/>
    <lineage>
        <taxon>Bacteria</taxon>
        <taxon>Bacillati</taxon>
        <taxon>Actinomycetota</taxon>
        <taxon>Actinomycetes</taxon>
        <taxon>Kitasatosporales</taxon>
        <taxon>Streptomycetaceae</taxon>
        <taxon>Streptomyces</taxon>
    </lineage>
</organism>
<gene>
    <name evidence="2" type="ORF">BIV24_08205</name>
</gene>
<evidence type="ECO:0000313" key="2">
    <source>
        <dbReference type="EMBL" id="OIJ96021.1"/>
    </source>
</evidence>
<dbReference type="EMBL" id="MLYP01000021">
    <property type="protein sequence ID" value="OIJ96021.1"/>
    <property type="molecule type" value="Genomic_DNA"/>
</dbReference>
<name>A0A1S2PQD8_9ACTN</name>
<dbReference type="OrthoDB" id="4333893at2"/>